<evidence type="ECO:0000256" key="1">
    <source>
        <dbReference type="SAM" id="SignalP"/>
    </source>
</evidence>
<feature type="chain" id="PRO_5006622174" description="Membrane-associated protein" evidence="1">
    <location>
        <begin position="21"/>
        <end position="293"/>
    </location>
</feature>
<reference evidence="3" key="1">
    <citation type="submission" date="2015-09" db="EMBL/GenBank/DDBJ databases">
        <authorList>
            <consortium name="Pathogen Informatics"/>
        </authorList>
    </citation>
    <scope>NUCLEOTIDE SEQUENCE [LARGE SCALE GENOMIC DNA]</scope>
    <source>
        <strain evidence="3">Lake Konstanz</strain>
    </source>
</reference>
<sequence>MSRAVYLAVALLLCATAVVAQRHQHPHPGEEDDSPRPIHGDEQELIKTLECPVCDYTAAFVFRKILTRELYCRTFTPEDLPVNVSLKRVSQCDVTPIRNGFPPDEKRLHISHDYAFEALLDACGYDVLESFPATEVMYPKDSEAKRREVYNQKSANPTPNRFHHNIRDACSTSMPRRTLSPSANAFTEGVKGIRLEDSTLAQVERIRQLTEQKQSQKSLEQEDYLSLLSFQDREMIFRALLVQVVAVTPSHTPHQGAGSLEGGGARRPKLHKPVAQAVRLVDWKLLPLRMRKK</sequence>
<name>A0A0S4JC77_BODSA</name>
<evidence type="ECO:0008006" key="4">
    <source>
        <dbReference type="Google" id="ProtNLM"/>
    </source>
</evidence>
<dbReference type="Proteomes" id="UP000051952">
    <property type="component" value="Unassembled WGS sequence"/>
</dbReference>
<accession>A0A0S4JC77</accession>
<dbReference type="VEuPathDB" id="TriTrypDB:BSAL_08625"/>
<gene>
    <name evidence="2" type="ORF">BSAL_08625</name>
</gene>
<keyword evidence="3" id="KW-1185">Reference proteome</keyword>
<dbReference type="AlphaFoldDB" id="A0A0S4JC77"/>
<proteinExistence type="predicted"/>
<evidence type="ECO:0000313" key="3">
    <source>
        <dbReference type="Proteomes" id="UP000051952"/>
    </source>
</evidence>
<dbReference type="EMBL" id="CYKH01001437">
    <property type="protein sequence ID" value="CUG87093.1"/>
    <property type="molecule type" value="Genomic_DNA"/>
</dbReference>
<feature type="signal peptide" evidence="1">
    <location>
        <begin position="1"/>
        <end position="20"/>
    </location>
</feature>
<protein>
    <recommendedName>
        <fullName evidence="4">Membrane-associated protein</fullName>
    </recommendedName>
</protein>
<keyword evidence="1" id="KW-0732">Signal</keyword>
<organism evidence="2 3">
    <name type="scientific">Bodo saltans</name>
    <name type="common">Flagellated protozoan</name>
    <dbReference type="NCBI Taxonomy" id="75058"/>
    <lineage>
        <taxon>Eukaryota</taxon>
        <taxon>Discoba</taxon>
        <taxon>Euglenozoa</taxon>
        <taxon>Kinetoplastea</taxon>
        <taxon>Metakinetoplastina</taxon>
        <taxon>Eubodonida</taxon>
        <taxon>Bodonidae</taxon>
        <taxon>Bodo</taxon>
    </lineage>
</organism>
<evidence type="ECO:0000313" key="2">
    <source>
        <dbReference type="EMBL" id="CUG87093.1"/>
    </source>
</evidence>